<feature type="compositionally biased region" description="Acidic residues" evidence="2">
    <location>
        <begin position="72"/>
        <end position="81"/>
    </location>
</feature>
<evidence type="ECO:0000313" key="5">
    <source>
        <dbReference type="Proteomes" id="UP000663193"/>
    </source>
</evidence>
<evidence type="ECO:0000313" key="4">
    <source>
        <dbReference type="EMBL" id="QRC92416.1"/>
    </source>
</evidence>
<evidence type="ECO:0000259" key="3">
    <source>
        <dbReference type="Pfam" id="PF24625"/>
    </source>
</evidence>
<protein>
    <recommendedName>
        <fullName evidence="3">DUF7626 domain-containing protein</fullName>
    </recommendedName>
</protein>
<dbReference type="OrthoDB" id="5321209at2759"/>
<feature type="domain" description="DUF7626" evidence="3">
    <location>
        <begin position="171"/>
        <end position="225"/>
    </location>
</feature>
<keyword evidence="5" id="KW-1185">Reference proteome</keyword>
<accession>A0A7U2HXL6</accession>
<evidence type="ECO:0000256" key="2">
    <source>
        <dbReference type="SAM" id="MobiDB-lite"/>
    </source>
</evidence>
<evidence type="ECO:0000256" key="1">
    <source>
        <dbReference type="SAM" id="Coils"/>
    </source>
</evidence>
<dbReference type="RefSeq" id="XP_001793129.1">
    <property type="nucleotide sequence ID" value="XM_001793077.1"/>
</dbReference>
<feature type="compositionally biased region" description="Acidic residues" evidence="2">
    <location>
        <begin position="45"/>
        <end position="65"/>
    </location>
</feature>
<dbReference type="KEGG" id="pno:SNOG_02527"/>
<organism evidence="4 5">
    <name type="scientific">Phaeosphaeria nodorum (strain SN15 / ATCC MYA-4574 / FGSC 10173)</name>
    <name type="common">Glume blotch fungus</name>
    <name type="synonym">Parastagonospora nodorum</name>
    <dbReference type="NCBI Taxonomy" id="321614"/>
    <lineage>
        <taxon>Eukaryota</taxon>
        <taxon>Fungi</taxon>
        <taxon>Dikarya</taxon>
        <taxon>Ascomycota</taxon>
        <taxon>Pezizomycotina</taxon>
        <taxon>Dothideomycetes</taxon>
        <taxon>Pleosporomycetidae</taxon>
        <taxon>Pleosporales</taxon>
        <taxon>Pleosporineae</taxon>
        <taxon>Phaeosphaeriaceae</taxon>
        <taxon>Parastagonospora</taxon>
    </lineage>
</organism>
<sequence length="547" mass="61779">MTDDTFIFDGGEPIDEINIGDDMADVEISGNGDDEDELFDYIEVPEDPEDDEFKLDGPDDFDAVDEAAATAGEEEDDDDDDGKGKGYDPEYNDNVTGNKCKRVKFAFNAATTASVQRSAMRTQADNAEAFFLEEDDVLTTKPSSRVPGTFGRVNRKKGETLPAYHKRVSHELDSDDELMMEMREKGFSDRQISDKLAKDGRVRYDQKSISTRIMRIRLAQAGNVDTLLKDGMKEWEFDDDCLLMQAFALADIEVNYEVERIRAWRFRKVSEYMRRLNKEALFSANACRERYDAIVNGTAQIPTEMDDDPDTRRYELEKYRVAREEARMKEKNEKQAHEVKERMAKDKARILNAQKAEEVAHRRQQKESEKAERALKRATAAQVRLQRAGENAAAKTKRNAQIQKQKAALDKTISKAKGRGKAASTTKQAPSLNDTLTLTTSKVTTDTPDPRSYLSVQDLSKMCADRGFVTKGKDKDEMLGELRDADEEWSLADLQKMCRTKGLNVGGSKFQLRYDLAYAAAQVYKSFRAGAIAADSANEDVVMDEEE</sequence>
<keyword evidence="1" id="KW-0175">Coiled coil</keyword>
<feature type="region of interest" description="Disordered" evidence="2">
    <location>
        <begin position="45"/>
        <end position="93"/>
    </location>
</feature>
<gene>
    <name evidence="4" type="ORF">JI435_025270</name>
</gene>
<dbReference type="AlphaFoldDB" id="A0A7U2HXL6"/>
<proteinExistence type="predicted"/>
<name>A0A7U2HXL6_PHANO</name>
<dbReference type="VEuPathDB" id="FungiDB:JI435_025270"/>
<dbReference type="EMBL" id="CP069024">
    <property type="protein sequence ID" value="QRC92416.1"/>
    <property type="molecule type" value="Genomic_DNA"/>
</dbReference>
<feature type="region of interest" description="Disordered" evidence="2">
    <location>
        <begin position="407"/>
        <end position="431"/>
    </location>
</feature>
<reference evidence="5" key="1">
    <citation type="journal article" date="2021" name="BMC Genomics">
        <title>Chromosome-level genome assembly and manually-curated proteome of model necrotroph Parastagonospora nodorum Sn15 reveals a genome-wide trove of candidate effector homologs, and redundancy of virulence-related functions within an accessory chromosome.</title>
        <authorList>
            <person name="Bertazzoni S."/>
            <person name="Jones D.A.B."/>
            <person name="Phan H.T."/>
            <person name="Tan K.-C."/>
            <person name="Hane J.K."/>
        </authorList>
    </citation>
    <scope>NUCLEOTIDE SEQUENCE [LARGE SCALE GENOMIC DNA]</scope>
    <source>
        <strain evidence="5">SN15 / ATCC MYA-4574 / FGSC 10173)</strain>
    </source>
</reference>
<dbReference type="Proteomes" id="UP000663193">
    <property type="component" value="Chromosome 2"/>
</dbReference>
<dbReference type="Pfam" id="PF24625">
    <property type="entry name" value="DUF7626"/>
    <property type="match status" value="1"/>
</dbReference>
<dbReference type="OMA" id="EGYKEWE"/>
<dbReference type="InterPro" id="IPR056043">
    <property type="entry name" value="DUF7626"/>
</dbReference>
<feature type="coiled-coil region" evidence="1">
    <location>
        <begin position="329"/>
        <end position="405"/>
    </location>
</feature>